<name>A0ABR5F9Z9_9MYCO</name>
<organism evidence="1 2">
    <name type="scientific">Mycolicibacter heraklionensis</name>
    <dbReference type="NCBI Taxonomy" id="512402"/>
    <lineage>
        <taxon>Bacteria</taxon>
        <taxon>Bacillati</taxon>
        <taxon>Actinomycetota</taxon>
        <taxon>Actinomycetes</taxon>
        <taxon>Mycobacteriales</taxon>
        <taxon>Mycobacteriaceae</taxon>
        <taxon>Mycolicibacter</taxon>
    </lineage>
</organism>
<dbReference type="RefSeq" id="WP_047321213.1">
    <property type="nucleotide sequence ID" value="NZ_LDPO01000027.1"/>
</dbReference>
<accession>A0ABR5F9Z9</accession>
<dbReference type="Proteomes" id="UP000036464">
    <property type="component" value="Unassembled WGS sequence"/>
</dbReference>
<dbReference type="EMBL" id="LDPO01000027">
    <property type="protein sequence ID" value="KLO25875.1"/>
    <property type="molecule type" value="Genomic_DNA"/>
</dbReference>
<evidence type="ECO:0000313" key="2">
    <source>
        <dbReference type="Proteomes" id="UP000036464"/>
    </source>
</evidence>
<proteinExistence type="predicted"/>
<keyword evidence="2" id="KW-1185">Reference proteome</keyword>
<sequence length="79" mass="8819">MTDYAADPDLDRVADIAAGLHERLVDDPGRLFDELVNLWASHPAKAAQVTMCLVAWFDPDATCSQLWHRVELTVKQRAA</sequence>
<gene>
    <name evidence="1" type="ORF">ABW16_21400</name>
</gene>
<protein>
    <submittedName>
        <fullName evidence="1">Uncharacterized protein</fullName>
    </submittedName>
</protein>
<evidence type="ECO:0000313" key="1">
    <source>
        <dbReference type="EMBL" id="KLO25875.1"/>
    </source>
</evidence>
<reference evidence="1 2" key="1">
    <citation type="submission" date="2015-05" db="EMBL/GenBank/DDBJ databases">
        <title>Genome sequence of Mycobacterium heraklionense Davo strain.</title>
        <authorList>
            <person name="Greninger A.L."/>
            <person name="Cunningham G."/>
            <person name="Miller S."/>
        </authorList>
    </citation>
    <scope>NUCLEOTIDE SEQUENCE [LARGE SCALE GENOMIC DNA]</scope>
    <source>
        <strain evidence="1 2">Davo</strain>
    </source>
</reference>
<comment type="caution">
    <text evidence="1">The sequence shown here is derived from an EMBL/GenBank/DDBJ whole genome shotgun (WGS) entry which is preliminary data.</text>
</comment>